<keyword evidence="3" id="KW-1185">Reference proteome</keyword>
<keyword evidence="1" id="KW-0812">Transmembrane</keyword>
<feature type="transmembrane region" description="Helical" evidence="1">
    <location>
        <begin position="100"/>
        <end position="123"/>
    </location>
</feature>
<accession>A0ABQ4CZ23</accession>
<proteinExistence type="predicted"/>
<sequence length="188" mass="19287">MITGEMVPPAVRRQIPAVVVVSTVLLWLSGFARLALATTGLVEDQAYLAAVDTVEGLGGFAAVPVLGVLVKAAILVLVASALVALALINLRGLRWSRIATWTLGGLALLVTTAGVGFGLLASLDDAEGGPTLDWAQIYRLADAEIPAWVGPVSTVAEILAPLGLVAGLVLLAVPAANAFFRRPGPTYA</sequence>
<dbReference type="Proteomes" id="UP000604117">
    <property type="component" value="Unassembled WGS sequence"/>
</dbReference>
<name>A0ABQ4CZ23_9ACTN</name>
<feature type="transmembrane region" description="Helical" evidence="1">
    <location>
        <begin position="61"/>
        <end position="88"/>
    </location>
</feature>
<feature type="transmembrane region" description="Helical" evidence="1">
    <location>
        <begin position="158"/>
        <end position="180"/>
    </location>
</feature>
<organism evidence="2 3">
    <name type="scientific">Asanoa siamensis</name>
    <dbReference type="NCBI Taxonomy" id="926357"/>
    <lineage>
        <taxon>Bacteria</taxon>
        <taxon>Bacillati</taxon>
        <taxon>Actinomycetota</taxon>
        <taxon>Actinomycetes</taxon>
        <taxon>Micromonosporales</taxon>
        <taxon>Micromonosporaceae</taxon>
        <taxon>Asanoa</taxon>
    </lineage>
</organism>
<evidence type="ECO:0000256" key="1">
    <source>
        <dbReference type="SAM" id="Phobius"/>
    </source>
</evidence>
<gene>
    <name evidence="2" type="ORF">Asi02nite_60360</name>
</gene>
<protein>
    <recommendedName>
        <fullName evidence="4">Membrane protein (TIGR02234 family)</fullName>
    </recommendedName>
</protein>
<keyword evidence="1" id="KW-0472">Membrane</keyword>
<reference evidence="2 3" key="1">
    <citation type="submission" date="2021-01" db="EMBL/GenBank/DDBJ databases">
        <title>Whole genome shotgun sequence of Asanoa siamensis NBRC 107932.</title>
        <authorList>
            <person name="Komaki H."/>
            <person name="Tamura T."/>
        </authorList>
    </citation>
    <scope>NUCLEOTIDE SEQUENCE [LARGE SCALE GENOMIC DNA]</scope>
    <source>
        <strain evidence="2 3">NBRC 107932</strain>
    </source>
</reference>
<keyword evidence="1" id="KW-1133">Transmembrane helix</keyword>
<dbReference type="RefSeq" id="WP_203717391.1">
    <property type="nucleotide sequence ID" value="NZ_BONE01000063.1"/>
</dbReference>
<evidence type="ECO:0008006" key="4">
    <source>
        <dbReference type="Google" id="ProtNLM"/>
    </source>
</evidence>
<evidence type="ECO:0000313" key="2">
    <source>
        <dbReference type="EMBL" id="GIF76518.1"/>
    </source>
</evidence>
<evidence type="ECO:0000313" key="3">
    <source>
        <dbReference type="Proteomes" id="UP000604117"/>
    </source>
</evidence>
<dbReference type="EMBL" id="BONE01000063">
    <property type="protein sequence ID" value="GIF76518.1"/>
    <property type="molecule type" value="Genomic_DNA"/>
</dbReference>
<comment type="caution">
    <text evidence="2">The sequence shown here is derived from an EMBL/GenBank/DDBJ whole genome shotgun (WGS) entry which is preliminary data.</text>
</comment>